<dbReference type="Proteomes" id="UP000217895">
    <property type="component" value="Chromosome"/>
</dbReference>
<dbReference type="GO" id="GO:0005886">
    <property type="term" value="C:plasma membrane"/>
    <property type="evidence" value="ECO:0007669"/>
    <property type="project" value="UniProtKB-SubCell"/>
</dbReference>
<evidence type="ECO:0000256" key="4">
    <source>
        <dbReference type="ARBA" id="ARBA00022475"/>
    </source>
</evidence>
<dbReference type="SUPFAM" id="SSF47384">
    <property type="entry name" value="Homodimeric domain of signal transducing histidine kinase"/>
    <property type="match status" value="1"/>
</dbReference>
<dbReference type="PANTHER" id="PTHR43711:SF26">
    <property type="entry name" value="SENSOR HISTIDINE KINASE RCSC"/>
    <property type="match status" value="1"/>
</dbReference>
<keyword evidence="4" id="KW-1003">Cell membrane</keyword>
<dbReference type="PRINTS" id="PR00344">
    <property type="entry name" value="BCTRLSENSOR"/>
</dbReference>
<dbReference type="PROSITE" id="PS50109">
    <property type="entry name" value="HIS_KIN"/>
    <property type="match status" value="1"/>
</dbReference>
<evidence type="ECO:0000256" key="7">
    <source>
        <dbReference type="ARBA" id="ARBA00022741"/>
    </source>
</evidence>
<dbReference type="PANTHER" id="PTHR43711">
    <property type="entry name" value="TWO-COMPONENT HISTIDINE KINASE"/>
    <property type="match status" value="1"/>
</dbReference>
<organism evidence="13 14">
    <name type="scientific">Leptolyngbya boryana NIES-2135</name>
    <dbReference type="NCBI Taxonomy" id="1973484"/>
    <lineage>
        <taxon>Bacteria</taxon>
        <taxon>Bacillati</taxon>
        <taxon>Cyanobacteriota</taxon>
        <taxon>Cyanophyceae</taxon>
        <taxon>Leptolyngbyales</taxon>
        <taxon>Leptolyngbyaceae</taxon>
        <taxon>Leptolyngbya group</taxon>
        <taxon>Leptolyngbya</taxon>
    </lineage>
</organism>
<name>A0A1Z4JM54_LEPBY</name>
<dbReference type="FunFam" id="3.30.565.10:FF:000023">
    <property type="entry name" value="PAS domain-containing sensor histidine kinase"/>
    <property type="match status" value="1"/>
</dbReference>
<dbReference type="Gene3D" id="1.10.287.130">
    <property type="match status" value="1"/>
</dbReference>
<keyword evidence="11" id="KW-0472">Membrane</keyword>
<evidence type="ECO:0000256" key="1">
    <source>
        <dbReference type="ARBA" id="ARBA00000085"/>
    </source>
</evidence>
<evidence type="ECO:0000256" key="2">
    <source>
        <dbReference type="ARBA" id="ARBA00004236"/>
    </source>
</evidence>
<keyword evidence="5" id="KW-0597">Phosphoprotein</keyword>
<keyword evidence="9" id="KW-0067">ATP-binding</keyword>
<dbReference type="InterPro" id="IPR036890">
    <property type="entry name" value="HATPase_C_sf"/>
</dbReference>
<dbReference type="AlphaFoldDB" id="A0A1Z4JM54"/>
<dbReference type="InterPro" id="IPR050736">
    <property type="entry name" value="Sensor_HK_Regulatory"/>
</dbReference>
<dbReference type="Pfam" id="PF00512">
    <property type="entry name" value="HisKA"/>
    <property type="match status" value="1"/>
</dbReference>
<evidence type="ECO:0000256" key="9">
    <source>
        <dbReference type="ARBA" id="ARBA00022840"/>
    </source>
</evidence>
<keyword evidence="10" id="KW-0902">Two-component regulatory system</keyword>
<protein>
    <recommendedName>
        <fullName evidence="3">histidine kinase</fullName>
        <ecNumber evidence="3">2.7.13.3</ecNumber>
    </recommendedName>
</protein>
<dbReference type="InterPro" id="IPR003594">
    <property type="entry name" value="HATPase_dom"/>
</dbReference>
<dbReference type="Gene3D" id="3.30.565.10">
    <property type="entry name" value="Histidine kinase-like ATPase, C-terminal domain"/>
    <property type="match status" value="1"/>
</dbReference>
<reference evidence="13 14" key="1">
    <citation type="submission" date="2017-06" db="EMBL/GenBank/DDBJ databases">
        <title>Genome sequencing of cyanobaciteial culture collection at National Institute for Environmental Studies (NIES).</title>
        <authorList>
            <person name="Hirose Y."/>
            <person name="Shimura Y."/>
            <person name="Fujisawa T."/>
            <person name="Nakamura Y."/>
            <person name="Kawachi M."/>
        </authorList>
    </citation>
    <scope>NUCLEOTIDE SEQUENCE [LARGE SCALE GENOMIC DNA]</scope>
    <source>
        <strain evidence="13 14">NIES-2135</strain>
    </source>
</reference>
<evidence type="ECO:0000259" key="12">
    <source>
        <dbReference type="PROSITE" id="PS50109"/>
    </source>
</evidence>
<dbReference type="EC" id="2.7.13.3" evidence="3"/>
<proteinExistence type="predicted"/>
<keyword evidence="8 13" id="KW-0418">Kinase</keyword>
<comment type="subcellular location">
    <subcellularLocation>
        <location evidence="2">Cell membrane</location>
    </subcellularLocation>
</comment>
<dbReference type="GO" id="GO:0000155">
    <property type="term" value="F:phosphorelay sensor kinase activity"/>
    <property type="evidence" value="ECO:0007669"/>
    <property type="project" value="InterPro"/>
</dbReference>
<keyword evidence="6" id="KW-0808">Transferase</keyword>
<accession>A0A1Z4JM54</accession>
<evidence type="ECO:0000256" key="11">
    <source>
        <dbReference type="ARBA" id="ARBA00023136"/>
    </source>
</evidence>
<evidence type="ECO:0000313" key="14">
    <source>
        <dbReference type="Proteomes" id="UP000217895"/>
    </source>
</evidence>
<keyword evidence="14" id="KW-1185">Reference proteome</keyword>
<gene>
    <name evidence="13" type="ORF">NIES2135_45990</name>
</gene>
<dbReference type="Pfam" id="PF02518">
    <property type="entry name" value="HATPase_c"/>
    <property type="match status" value="1"/>
</dbReference>
<dbReference type="CDD" id="cd00082">
    <property type="entry name" value="HisKA"/>
    <property type="match status" value="1"/>
</dbReference>
<evidence type="ECO:0000313" key="13">
    <source>
        <dbReference type="EMBL" id="BAY57728.1"/>
    </source>
</evidence>
<evidence type="ECO:0000256" key="6">
    <source>
        <dbReference type="ARBA" id="ARBA00022679"/>
    </source>
</evidence>
<dbReference type="InterPro" id="IPR003661">
    <property type="entry name" value="HisK_dim/P_dom"/>
</dbReference>
<dbReference type="InterPro" id="IPR025751">
    <property type="entry name" value="RsbRD_N_dom"/>
</dbReference>
<dbReference type="SMART" id="SM00388">
    <property type="entry name" value="HisKA"/>
    <property type="match status" value="1"/>
</dbReference>
<dbReference type="Pfam" id="PF14361">
    <property type="entry name" value="RsbRD_N"/>
    <property type="match status" value="1"/>
</dbReference>
<evidence type="ECO:0000256" key="8">
    <source>
        <dbReference type="ARBA" id="ARBA00022777"/>
    </source>
</evidence>
<dbReference type="InterPro" id="IPR004358">
    <property type="entry name" value="Sig_transdc_His_kin-like_C"/>
</dbReference>
<evidence type="ECO:0000256" key="10">
    <source>
        <dbReference type="ARBA" id="ARBA00023012"/>
    </source>
</evidence>
<sequence length="400" mass="44599">MQDFSQLLKDKVDSIRHDWADAVAHDRQIPSAESLSQTAIEDHIDLVLVAMSQALSQIEEDDTAAVEAASISHGVLRANQGFDPTEIAQEYHLLRKVIFESIRSELLKGTAEELFRAVNVIDSVIDSAISQCFKSYVNERLQELEQVQSQLSLTVSELKRLARSNENSLATLAHELRTPLTSIIGYADLFLRQSKQEHDTSGIRKRDRDSLSSLDHIEQVLQGGRRLLRLINDALELSRYEAGKKQVIPEAIEVSELMQAVGKVIQPLVDNRKLQLKVNLEFAPKQVISDPLRLQQVLTNLLSNAVRYTETGTITLTCQELSHNRWSISIADTGIGIAPEDQLRLFVPFEQVGSFKSPDSTGLGLAIVARLVELLQGQIYLSSQLDEGSTFTVILPIEID</sequence>
<keyword evidence="7" id="KW-0547">Nucleotide-binding</keyword>
<feature type="domain" description="Histidine kinase" evidence="12">
    <location>
        <begin position="171"/>
        <end position="399"/>
    </location>
</feature>
<comment type="catalytic activity">
    <reaction evidence="1">
        <text>ATP + protein L-histidine = ADP + protein N-phospho-L-histidine.</text>
        <dbReference type="EC" id="2.7.13.3"/>
    </reaction>
</comment>
<dbReference type="CDD" id="cd16922">
    <property type="entry name" value="HATPase_EvgS-ArcB-TorS-like"/>
    <property type="match status" value="1"/>
</dbReference>
<dbReference type="SMART" id="SM00387">
    <property type="entry name" value="HATPase_c"/>
    <property type="match status" value="1"/>
</dbReference>
<evidence type="ECO:0000256" key="5">
    <source>
        <dbReference type="ARBA" id="ARBA00022553"/>
    </source>
</evidence>
<dbReference type="InterPro" id="IPR005467">
    <property type="entry name" value="His_kinase_dom"/>
</dbReference>
<dbReference type="GO" id="GO:0005524">
    <property type="term" value="F:ATP binding"/>
    <property type="evidence" value="ECO:0007669"/>
    <property type="project" value="UniProtKB-KW"/>
</dbReference>
<dbReference type="EMBL" id="AP018203">
    <property type="protein sequence ID" value="BAY57728.1"/>
    <property type="molecule type" value="Genomic_DNA"/>
</dbReference>
<dbReference type="SUPFAM" id="SSF55874">
    <property type="entry name" value="ATPase domain of HSP90 chaperone/DNA topoisomerase II/histidine kinase"/>
    <property type="match status" value="1"/>
</dbReference>
<evidence type="ECO:0000256" key="3">
    <source>
        <dbReference type="ARBA" id="ARBA00012438"/>
    </source>
</evidence>
<dbReference type="InterPro" id="IPR036097">
    <property type="entry name" value="HisK_dim/P_sf"/>
</dbReference>